<keyword evidence="2" id="KW-1185">Reference proteome</keyword>
<gene>
    <name evidence="1" type="ORF">M3P05_12990</name>
</gene>
<reference evidence="1 2" key="1">
    <citation type="submission" date="2022-05" db="EMBL/GenBank/DDBJ databases">
        <authorList>
            <person name="Park J.-S."/>
        </authorList>
    </citation>
    <scope>NUCLEOTIDE SEQUENCE [LARGE SCALE GENOMIC DNA]</scope>
    <source>
        <strain evidence="1 2">2012CJ34-2</strain>
    </source>
</reference>
<name>A0ABT0PHK2_9GAMM</name>
<evidence type="ECO:0000313" key="2">
    <source>
        <dbReference type="Proteomes" id="UP001203338"/>
    </source>
</evidence>
<organism evidence="1 2">
    <name type="scientific">Parendozoicomonas callyspongiae</name>
    <dbReference type="NCBI Taxonomy" id="2942213"/>
    <lineage>
        <taxon>Bacteria</taxon>
        <taxon>Pseudomonadati</taxon>
        <taxon>Pseudomonadota</taxon>
        <taxon>Gammaproteobacteria</taxon>
        <taxon>Oceanospirillales</taxon>
        <taxon>Endozoicomonadaceae</taxon>
        <taxon>Parendozoicomonas</taxon>
    </lineage>
</organism>
<dbReference type="EMBL" id="JAMFLX010000017">
    <property type="protein sequence ID" value="MCL6270839.1"/>
    <property type="molecule type" value="Genomic_DNA"/>
</dbReference>
<comment type="caution">
    <text evidence="1">The sequence shown here is derived from an EMBL/GenBank/DDBJ whole genome shotgun (WGS) entry which is preliminary data.</text>
</comment>
<dbReference type="Proteomes" id="UP001203338">
    <property type="component" value="Unassembled WGS sequence"/>
</dbReference>
<accession>A0ABT0PHK2</accession>
<sequence>MLPLFKAELIRKEIAAIILLSLSWIFSQSATALVIEETSYEEVEKRAAEAQKLYQPLLDHFETMPEAPDSTAFNSEISIAELVAISEASDSQRLAYFDKKFGGSIDNDAGRQVIAWLSRQNSLEKNLLNKLGSYVHSDNPECGNLINVYRNKIISVNEDTIDHLKKYKDNYKAFNFLIQWIFSLDYANRVYIRQEALILTNICVNPNPFITGDFLREPLPDSTYVGKSIEPTLRKY</sequence>
<protein>
    <submittedName>
        <fullName evidence="1">Uncharacterized protein</fullName>
    </submittedName>
</protein>
<evidence type="ECO:0000313" key="1">
    <source>
        <dbReference type="EMBL" id="MCL6270839.1"/>
    </source>
</evidence>
<dbReference type="RefSeq" id="WP_249700137.1">
    <property type="nucleotide sequence ID" value="NZ_JAMFLX010000017.1"/>
</dbReference>
<proteinExistence type="predicted"/>